<dbReference type="CDD" id="cd07812">
    <property type="entry name" value="SRPBCC"/>
    <property type="match status" value="1"/>
</dbReference>
<feature type="domain" description="Coenzyme Q-binding protein COQ10 START" evidence="2">
    <location>
        <begin position="10"/>
        <end position="125"/>
    </location>
</feature>
<sequence length="133" mass="14796">MRLEGPVTQVARSQQTVYAAVNDVEKYKDYMPSAVSSFATGEDYGMPWFSFTIGGMPEIKMVRSVAEPFSRVVFATPMGAKISLEVRIGALADEQSSVQVAIEADVNPMLRMMVERPLRRFLDDLSEKIGQVK</sequence>
<dbReference type="Gene3D" id="3.30.530.20">
    <property type="match status" value="1"/>
</dbReference>
<dbReference type="Proteomes" id="UP000824161">
    <property type="component" value="Unassembled WGS sequence"/>
</dbReference>
<evidence type="ECO:0000256" key="1">
    <source>
        <dbReference type="ARBA" id="ARBA00008918"/>
    </source>
</evidence>
<comment type="caution">
    <text evidence="3">The sequence shown here is derived from an EMBL/GenBank/DDBJ whole genome shotgun (WGS) entry which is preliminary data.</text>
</comment>
<dbReference type="AlphaFoldDB" id="A0A9D1HA86"/>
<dbReference type="SUPFAM" id="SSF55961">
    <property type="entry name" value="Bet v1-like"/>
    <property type="match status" value="1"/>
</dbReference>
<dbReference type="EMBL" id="DVLY01000167">
    <property type="protein sequence ID" value="HIT98503.1"/>
    <property type="molecule type" value="Genomic_DNA"/>
</dbReference>
<name>A0A9D1HA86_9FLAO</name>
<reference evidence="3" key="1">
    <citation type="submission" date="2020-10" db="EMBL/GenBank/DDBJ databases">
        <authorList>
            <person name="Gilroy R."/>
        </authorList>
    </citation>
    <scope>NUCLEOTIDE SEQUENCE</scope>
    <source>
        <strain evidence="3">1383</strain>
    </source>
</reference>
<organism evidence="3 4">
    <name type="scientific">Candidatus Merdimorpha stercoravium</name>
    <dbReference type="NCBI Taxonomy" id="2840863"/>
    <lineage>
        <taxon>Bacteria</taxon>
        <taxon>Pseudomonadati</taxon>
        <taxon>Bacteroidota</taxon>
        <taxon>Flavobacteriia</taxon>
        <taxon>Flavobacteriales</taxon>
        <taxon>Candidatus Merdimorpha</taxon>
    </lineage>
</organism>
<evidence type="ECO:0000259" key="2">
    <source>
        <dbReference type="Pfam" id="PF03364"/>
    </source>
</evidence>
<evidence type="ECO:0000313" key="4">
    <source>
        <dbReference type="Proteomes" id="UP000824161"/>
    </source>
</evidence>
<proteinExistence type="inferred from homology"/>
<dbReference type="InterPro" id="IPR005031">
    <property type="entry name" value="COQ10_START"/>
</dbReference>
<evidence type="ECO:0000313" key="3">
    <source>
        <dbReference type="EMBL" id="HIT98503.1"/>
    </source>
</evidence>
<dbReference type="InterPro" id="IPR023393">
    <property type="entry name" value="START-like_dom_sf"/>
</dbReference>
<reference evidence="3" key="2">
    <citation type="journal article" date="2021" name="PeerJ">
        <title>Extensive microbial diversity within the chicken gut microbiome revealed by metagenomics and culture.</title>
        <authorList>
            <person name="Gilroy R."/>
            <person name="Ravi A."/>
            <person name="Getino M."/>
            <person name="Pursley I."/>
            <person name="Horton D.L."/>
            <person name="Alikhan N.F."/>
            <person name="Baker D."/>
            <person name="Gharbi K."/>
            <person name="Hall N."/>
            <person name="Watson M."/>
            <person name="Adriaenssens E.M."/>
            <person name="Foster-Nyarko E."/>
            <person name="Jarju S."/>
            <person name="Secka A."/>
            <person name="Antonio M."/>
            <person name="Oren A."/>
            <person name="Chaudhuri R.R."/>
            <person name="La Ragione R."/>
            <person name="Hildebrand F."/>
            <person name="Pallen M.J."/>
        </authorList>
    </citation>
    <scope>NUCLEOTIDE SEQUENCE</scope>
    <source>
        <strain evidence="3">1383</strain>
    </source>
</reference>
<comment type="similarity">
    <text evidence="1">Belongs to the ribosome association toxin RatA family.</text>
</comment>
<dbReference type="Pfam" id="PF03364">
    <property type="entry name" value="Polyketide_cyc"/>
    <property type="match status" value="1"/>
</dbReference>
<accession>A0A9D1HA86</accession>
<gene>
    <name evidence="3" type="ORF">IAC44_06675</name>
</gene>
<protein>
    <submittedName>
        <fullName evidence="3">SRPBCC family protein</fullName>
    </submittedName>
</protein>